<evidence type="ECO:0000313" key="7">
    <source>
        <dbReference type="Proteomes" id="UP001501508"/>
    </source>
</evidence>
<name>A0ABP8ME26_9BACT</name>
<dbReference type="InterPro" id="IPR009056">
    <property type="entry name" value="Cyt_c-like_dom"/>
</dbReference>
<keyword evidence="7" id="KW-1185">Reference proteome</keyword>
<dbReference type="Pfam" id="PF23500">
    <property type="entry name" value="DUF7133"/>
    <property type="match status" value="1"/>
</dbReference>
<dbReference type="EMBL" id="BAABEY010000036">
    <property type="protein sequence ID" value="GAA4447856.1"/>
    <property type="molecule type" value="Genomic_DNA"/>
</dbReference>
<gene>
    <name evidence="6" type="ORF">GCM10023091_43480</name>
</gene>
<accession>A0ABP8ME26</accession>
<reference evidence="7" key="1">
    <citation type="journal article" date="2019" name="Int. J. Syst. Evol. Microbiol.">
        <title>The Global Catalogue of Microorganisms (GCM) 10K type strain sequencing project: providing services to taxonomists for standard genome sequencing and annotation.</title>
        <authorList>
            <consortium name="The Broad Institute Genomics Platform"/>
            <consortium name="The Broad Institute Genome Sequencing Center for Infectious Disease"/>
            <person name="Wu L."/>
            <person name="Ma J."/>
        </authorList>
    </citation>
    <scope>NUCLEOTIDE SEQUENCE [LARGE SCALE GENOMIC DNA]</scope>
    <source>
        <strain evidence="7">JCM 31920</strain>
    </source>
</reference>
<evidence type="ECO:0000259" key="5">
    <source>
        <dbReference type="PROSITE" id="PS51007"/>
    </source>
</evidence>
<dbReference type="InterPro" id="IPR011042">
    <property type="entry name" value="6-blade_b-propeller_TolB-like"/>
</dbReference>
<keyword evidence="3 4" id="KW-0408">Iron</keyword>
<protein>
    <recommendedName>
        <fullName evidence="5">Cytochrome c domain-containing protein</fullName>
    </recommendedName>
</protein>
<evidence type="ECO:0000313" key="6">
    <source>
        <dbReference type="EMBL" id="GAA4447856.1"/>
    </source>
</evidence>
<sequence>MKDFLKSPVVAAGQSLKEFTLEEGFEISLVASEPMVQTPVAMLFDARGRMWIAEMTGYMPDVSGTGEDRPNGRIVILEDTDSDGRPDRRKIFLDSLVLPRSLCFVDNGLLVAEPPNLWFYPIENDRPGKRTLVDSVYAVGGNVEHQPNGLLRTVDNWIYNAKSAKRYRRYGDGWKIENTHFRGQWGISQDNQGRLYYNHNSANVLGDNFLPGFGHWNANQKRLAGYNNPIVANNRVYPIRPTPGVNRGYMPGILDDSLRLVNFTAACGPLVYRGDLFDPAYRTSVFVPEPSANLIKRNIIDEQGFRTPGRQAYTGREFLASTDERFRPVALCDAPDGAMYVLDMARGIIQHKTYVTPYLRGEIQERSLTNPLNNGRIYKITPKGAVSRPLAVNADTDAELVALLGHANGWIRDHAQQTLVDQKRLGSVPALKKVAASSKNEIEIIHCLWTLEGLGKISTEEVLPLYDSRSYRMRAMAFGLTASVLDKNNFRTFEKIWSKLLAENQTDVFPYLAFSMHALSGYDPVFAADMLKKLAEKQPDDAFTAGAVISNLEGKEEKFLQALQVSDTASIIVRQLNAAIQNGISRAASQSKAMLASQYPLGAEFYNTICQTCHGADGNGIPSLAPPLNQSEWVNGRKDILTGIVLFGLTGPVTVNKRLYQAPEISGDMPGIGYDPAISNEQIAQMLSYIRKSWQNNAEPVSAGEVEALRKKFSGREKAFTTSELEQAF</sequence>
<dbReference type="Proteomes" id="UP001501508">
    <property type="component" value="Unassembled WGS sequence"/>
</dbReference>
<evidence type="ECO:0000256" key="4">
    <source>
        <dbReference type="PROSITE-ProRule" id="PRU00433"/>
    </source>
</evidence>
<keyword evidence="1 4" id="KW-0349">Heme</keyword>
<dbReference type="InterPro" id="IPR036909">
    <property type="entry name" value="Cyt_c-like_dom_sf"/>
</dbReference>
<evidence type="ECO:0000256" key="2">
    <source>
        <dbReference type="ARBA" id="ARBA00022723"/>
    </source>
</evidence>
<dbReference type="InterPro" id="IPR055557">
    <property type="entry name" value="DUF7133"/>
</dbReference>
<keyword evidence="2 4" id="KW-0479">Metal-binding</keyword>
<evidence type="ECO:0000256" key="1">
    <source>
        <dbReference type="ARBA" id="ARBA00022617"/>
    </source>
</evidence>
<comment type="caution">
    <text evidence="6">The sequence shown here is derived from an EMBL/GenBank/DDBJ whole genome shotgun (WGS) entry which is preliminary data.</text>
</comment>
<dbReference type="SUPFAM" id="SSF46626">
    <property type="entry name" value="Cytochrome c"/>
    <property type="match status" value="1"/>
</dbReference>
<dbReference type="Gene3D" id="2.120.10.30">
    <property type="entry name" value="TolB, C-terminal domain"/>
    <property type="match status" value="1"/>
</dbReference>
<dbReference type="Pfam" id="PF13442">
    <property type="entry name" value="Cytochrome_CBB3"/>
    <property type="match status" value="1"/>
</dbReference>
<evidence type="ECO:0000256" key="3">
    <source>
        <dbReference type="ARBA" id="ARBA00023004"/>
    </source>
</evidence>
<dbReference type="PROSITE" id="PS51007">
    <property type="entry name" value="CYTC"/>
    <property type="match status" value="1"/>
</dbReference>
<dbReference type="PANTHER" id="PTHR33546">
    <property type="entry name" value="LARGE, MULTIFUNCTIONAL SECRETED PROTEIN-RELATED"/>
    <property type="match status" value="1"/>
</dbReference>
<feature type="domain" description="Cytochrome c" evidence="5">
    <location>
        <begin position="597"/>
        <end position="694"/>
    </location>
</feature>
<proteinExistence type="predicted"/>
<dbReference type="SUPFAM" id="SSF63829">
    <property type="entry name" value="Calcium-dependent phosphotriesterase"/>
    <property type="match status" value="1"/>
</dbReference>
<dbReference type="PANTHER" id="PTHR33546:SF1">
    <property type="entry name" value="LARGE, MULTIFUNCTIONAL SECRETED PROTEIN"/>
    <property type="match status" value="1"/>
</dbReference>
<dbReference type="Gene3D" id="1.10.760.10">
    <property type="entry name" value="Cytochrome c-like domain"/>
    <property type="match status" value="1"/>
</dbReference>
<organism evidence="6 7">
    <name type="scientific">Ravibacter arvi</name>
    <dbReference type="NCBI Taxonomy" id="2051041"/>
    <lineage>
        <taxon>Bacteria</taxon>
        <taxon>Pseudomonadati</taxon>
        <taxon>Bacteroidota</taxon>
        <taxon>Cytophagia</taxon>
        <taxon>Cytophagales</taxon>
        <taxon>Spirosomataceae</taxon>
        <taxon>Ravibacter</taxon>
    </lineage>
</organism>